<accession>A0AAN6T492</accession>
<keyword evidence="1" id="KW-0472">Membrane</keyword>
<feature type="transmembrane region" description="Helical" evidence="1">
    <location>
        <begin position="24"/>
        <end position="40"/>
    </location>
</feature>
<dbReference type="AlphaFoldDB" id="A0AAN6T492"/>
<sequence>MGWRWIPLVVCPRQGVYRHDDDDGIYTGLLIGLVAGFLFSRDWRAGYTMEWFMRGITSRQGTDVIILGDWRRELQLQSLAGVADDFLLGRCVISGISLSPKYLLEHQSAPCLPWCPRAIF</sequence>
<comment type="caution">
    <text evidence="2">The sequence shown here is derived from an EMBL/GenBank/DDBJ whole genome shotgun (WGS) entry which is preliminary data.</text>
</comment>
<keyword evidence="1" id="KW-1133">Transmembrane helix</keyword>
<evidence type="ECO:0000256" key="1">
    <source>
        <dbReference type="SAM" id="Phobius"/>
    </source>
</evidence>
<gene>
    <name evidence="2" type="ORF">N658DRAFT_275900</name>
</gene>
<dbReference type="Proteomes" id="UP001305647">
    <property type="component" value="Unassembled WGS sequence"/>
</dbReference>
<reference evidence="2" key="1">
    <citation type="journal article" date="2023" name="Mol. Phylogenet. Evol.">
        <title>Genome-scale phylogeny and comparative genomics of the fungal order Sordariales.</title>
        <authorList>
            <person name="Hensen N."/>
            <person name="Bonometti L."/>
            <person name="Westerberg I."/>
            <person name="Brannstrom I.O."/>
            <person name="Guillou S."/>
            <person name="Cros-Aarteil S."/>
            <person name="Calhoun S."/>
            <person name="Haridas S."/>
            <person name="Kuo A."/>
            <person name="Mondo S."/>
            <person name="Pangilinan J."/>
            <person name="Riley R."/>
            <person name="LaButti K."/>
            <person name="Andreopoulos B."/>
            <person name="Lipzen A."/>
            <person name="Chen C."/>
            <person name="Yan M."/>
            <person name="Daum C."/>
            <person name="Ng V."/>
            <person name="Clum A."/>
            <person name="Steindorff A."/>
            <person name="Ohm R.A."/>
            <person name="Martin F."/>
            <person name="Silar P."/>
            <person name="Natvig D.O."/>
            <person name="Lalanne C."/>
            <person name="Gautier V."/>
            <person name="Ament-Velasquez S.L."/>
            <person name="Kruys A."/>
            <person name="Hutchinson M.I."/>
            <person name="Powell A.J."/>
            <person name="Barry K."/>
            <person name="Miller A.N."/>
            <person name="Grigoriev I.V."/>
            <person name="Debuchy R."/>
            <person name="Gladieux P."/>
            <person name="Hiltunen Thoren M."/>
            <person name="Johannesson H."/>
        </authorList>
    </citation>
    <scope>NUCLEOTIDE SEQUENCE</scope>
    <source>
        <strain evidence="2">CBS 757.83</strain>
    </source>
</reference>
<evidence type="ECO:0000313" key="3">
    <source>
        <dbReference type="Proteomes" id="UP001305647"/>
    </source>
</evidence>
<name>A0AAN6T492_9PEZI</name>
<keyword evidence="1" id="KW-0812">Transmembrane</keyword>
<evidence type="ECO:0000313" key="2">
    <source>
        <dbReference type="EMBL" id="KAK4103482.1"/>
    </source>
</evidence>
<proteinExistence type="predicted"/>
<protein>
    <submittedName>
        <fullName evidence="2">Uncharacterized protein</fullName>
    </submittedName>
</protein>
<dbReference type="EMBL" id="MU863628">
    <property type="protein sequence ID" value="KAK4103482.1"/>
    <property type="molecule type" value="Genomic_DNA"/>
</dbReference>
<organism evidence="2 3">
    <name type="scientific">Parathielavia hyrcaniae</name>
    <dbReference type="NCBI Taxonomy" id="113614"/>
    <lineage>
        <taxon>Eukaryota</taxon>
        <taxon>Fungi</taxon>
        <taxon>Dikarya</taxon>
        <taxon>Ascomycota</taxon>
        <taxon>Pezizomycotina</taxon>
        <taxon>Sordariomycetes</taxon>
        <taxon>Sordariomycetidae</taxon>
        <taxon>Sordariales</taxon>
        <taxon>Chaetomiaceae</taxon>
        <taxon>Parathielavia</taxon>
    </lineage>
</organism>
<reference evidence="2" key="2">
    <citation type="submission" date="2023-05" db="EMBL/GenBank/DDBJ databases">
        <authorList>
            <consortium name="Lawrence Berkeley National Laboratory"/>
            <person name="Steindorff A."/>
            <person name="Hensen N."/>
            <person name="Bonometti L."/>
            <person name="Westerberg I."/>
            <person name="Brannstrom I.O."/>
            <person name="Guillou S."/>
            <person name="Cros-Aarteil S."/>
            <person name="Calhoun S."/>
            <person name="Haridas S."/>
            <person name="Kuo A."/>
            <person name="Mondo S."/>
            <person name="Pangilinan J."/>
            <person name="Riley R."/>
            <person name="Labutti K."/>
            <person name="Andreopoulos B."/>
            <person name="Lipzen A."/>
            <person name="Chen C."/>
            <person name="Yanf M."/>
            <person name="Daum C."/>
            <person name="Ng V."/>
            <person name="Clum A."/>
            <person name="Ohm R."/>
            <person name="Martin F."/>
            <person name="Silar P."/>
            <person name="Natvig D."/>
            <person name="Lalanne C."/>
            <person name="Gautier V."/>
            <person name="Ament-Velasquez S.L."/>
            <person name="Kruys A."/>
            <person name="Hutchinson M.I."/>
            <person name="Powell A.J."/>
            <person name="Barry K."/>
            <person name="Miller A.N."/>
            <person name="Grigoriev I.V."/>
            <person name="Debuchy R."/>
            <person name="Gladieux P."/>
            <person name="Thoren M.H."/>
            <person name="Johannesson H."/>
        </authorList>
    </citation>
    <scope>NUCLEOTIDE SEQUENCE</scope>
    <source>
        <strain evidence="2">CBS 757.83</strain>
    </source>
</reference>
<keyword evidence="3" id="KW-1185">Reference proteome</keyword>